<dbReference type="Proteomes" id="UP000244623">
    <property type="component" value="Chromosome"/>
</dbReference>
<gene>
    <name evidence="1" type="ORF">BS411_012000</name>
</gene>
<evidence type="ECO:0000313" key="1">
    <source>
        <dbReference type="EMBL" id="XSF56331.1"/>
    </source>
</evidence>
<dbReference type="EMBL" id="CP187984">
    <property type="protein sequence ID" value="XSF56331.1"/>
    <property type="molecule type" value="Genomic_DNA"/>
</dbReference>
<sequence>MMKLIIILIVLLVISWPAY</sequence>
<protein>
    <submittedName>
        <fullName evidence="1">Type I toxin-antitoxin system Ibs family toxin</fullName>
    </submittedName>
</protein>
<organism evidence="1 2">
    <name type="scientific">Cronobacter turicensis</name>
    <dbReference type="NCBI Taxonomy" id="413502"/>
    <lineage>
        <taxon>Bacteria</taxon>
        <taxon>Pseudomonadati</taxon>
        <taxon>Pseudomonadota</taxon>
        <taxon>Gammaproteobacteria</taxon>
        <taxon>Enterobacterales</taxon>
        <taxon>Enterobacteriaceae</taxon>
        <taxon>Cronobacter</taxon>
    </lineage>
</organism>
<name>A0ACD5IX96_9ENTR</name>
<evidence type="ECO:0000313" key="2">
    <source>
        <dbReference type="Proteomes" id="UP000244623"/>
    </source>
</evidence>
<proteinExistence type="predicted"/>
<accession>A0ACD5IX96</accession>
<reference evidence="1" key="1">
    <citation type="submission" date="2025-05" db="EMBL/GenBank/DDBJ databases">
        <title>FDA Reference Genome datasets for Cronobacter.</title>
        <authorList>
            <person name="Gopinath G.R."/>
        </authorList>
    </citation>
    <scope>NUCLEOTIDE SEQUENCE</scope>
    <source>
        <strain evidence="1">MOD1-Sh41s</strain>
    </source>
</reference>